<protein>
    <submittedName>
        <fullName evidence="1">Uncharacterized protein</fullName>
    </submittedName>
</protein>
<proteinExistence type="predicted"/>
<reference evidence="1 2" key="1">
    <citation type="submission" date="2014-06" db="EMBL/GenBank/DDBJ databases">
        <authorList>
            <person name="Urmite Genomes Urmite Genomes"/>
        </authorList>
    </citation>
    <scope>NUCLEOTIDE SEQUENCE [LARGE SCALE GENOMIC DNA]</scope>
</reference>
<dbReference type="EMBL" id="CCSB01000003">
    <property type="protein sequence ID" value="CDZ78170.1"/>
    <property type="molecule type" value="Genomic_DNA"/>
</dbReference>
<evidence type="ECO:0000313" key="2">
    <source>
        <dbReference type="Proteomes" id="UP000044071"/>
    </source>
</evidence>
<name>A0A078KUN3_9GAMM</name>
<accession>A0A078KUN3</accession>
<dbReference type="Proteomes" id="UP000044071">
    <property type="component" value="Unassembled WGS sequence"/>
</dbReference>
<organism evidence="1 2">
    <name type="scientific">Legionella massiliensis</name>
    <dbReference type="NCBI Taxonomy" id="1034943"/>
    <lineage>
        <taxon>Bacteria</taxon>
        <taxon>Pseudomonadati</taxon>
        <taxon>Pseudomonadota</taxon>
        <taxon>Gammaproteobacteria</taxon>
        <taxon>Legionellales</taxon>
        <taxon>Legionellaceae</taxon>
        <taxon>Legionella</taxon>
    </lineage>
</organism>
<sequence>MGADSAKTLLGKYNQKKYRQFTLNDDEELSLPAISSVPGIGFSDRKDVYKKITLPQSAENHVRFITKNDEPYSFLWQTNPGKLKTAVRWGIVRTESITAKVISALGKYRVTAYERIAKGMVSNTQDLKLKLLDLYQDRFEALQELERLVNKQNSAEDYAAAIKRYTEKLNLIASELDSQFLPTSIPLLHSNLIDQVKKDIVQDIKRAEDYLQFIKTKKSLRSVNRSAGIDSVLEFIKEQMSYNLYELQGINQDLTYSSKRRFALTRGEFNDFIEDARKEVDDYQADPRNAQTINHQGLYETEEHSQVSYDFSMDNLTPARERQALLAISFIEGWDKLKNPHGKTPYVQNESGTEILKVIAATNWRSHRNFIAFMKSMGYFLLNMLKSFFVATHPWYEEAWSNKDFHLVAMSLAEHAKPNEPLWYKPLRFLRTLGHAVLDLFKGVRDFGSELVFEMPLEVYGDYIASTAMQPTHSVLEQAENDLSFIKELEADRLKTLLGSLNGEVITSKPTATLAQSEYHLTAGETNDIITSVVRGLNGFSSIFTHGLYAKDPVAGLAFTATYLVGGAAIFFPSASAALWGSAYVNWFNTFSYSMGSSKLAAAIAGGSTQAQLVASSWDLLMRGPNSSTASFAMQVLEDPLTTGTYFAAAYGLGHVLVNGINGHPIPWLSEVLRNDMGTQPELNYPLLGGKIGFIVYESFESHNAHPYHQKKLRYNGEEIVELPIQFNDNYKKIIDRFCMVLWLSKYAADLPKLKSSRLFKIARQIDSLFPPAEASSLKKILYPEKEHSIAYQLFSIPLSYIPAIFRVVVSPLISLYALFNKNPYPLKPMTEAGDALGKKIIRDLSRLAVATSDAVHLFYNILASQIKALVFTVNMLVGRLAGIFNWHPGHAMHQVFASVHVFFDQIGAFFYPARLIKNTISAHPIHTFNESEQSYHKLLSEFEFGEKSLPLTAKKVDNFPSPLQAKVEGHEPLESILDIEFSEQAVVVT</sequence>
<gene>
    <name evidence="1" type="ORF">BN59_02478</name>
</gene>
<dbReference type="eggNOG" id="ENOG5030MHI">
    <property type="taxonomic scope" value="Bacteria"/>
</dbReference>
<dbReference type="RefSeq" id="WP_043874703.1">
    <property type="nucleotide sequence ID" value="NZ_CCVW01000003.1"/>
</dbReference>
<dbReference type="AlphaFoldDB" id="A0A078KUN3"/>
<evidence type="ECO:0000313" key="1">
    <source>
        <dbReference type="EMBL" id="CDZ78170.1"/>
    </source>
</evidence>
<keyword evidence="2" id="KW-1185">Reference proteome</keyword>
<dbReference type="OrthoDB" id="5630399at2"/>